<keyword evidence="1" id="KW-0812">Transmembrane</keyword>
<name>A0A816QTC2_BRANA</name>
<dbReference type="AlphaFoldDB" id="A0A816QTC2"/>
<evidence type="ECO:0000313" key="2">
    <source>
        <dbReference type="EMBL" id="CAF2064336.1"/>
    </source>
</evidence>
<dbReference type="Proteomes" id="UP001295469">
    <property type="component" value="Chromosome C06"/>
</dbReference>
<dbReference type="EMBL" id="HG994370">
    <property type="protein sequence ID" value="CAF2064336.1"/>
    <property type="molecule type" value="Genomic_DNA"/>
</dbReference>
<keyword evidence="1" id="KW-0472">Membrane</keyword>
<feature type="transmembrane region" description="Helical" evidence="1">
    <location>
        <begin position="20"/>
        <end position="42"/>
    </location>
</feature>
<evidence type="ECO:0000256" key="1">
    <source>
        <dbReference type="SAM" id="Phobius"/>
    </source>
</evidence>
<reference evidence="2" key="1">
    <citation type="submission" date="2021-01" db="EMBL/GenBank/DDBJ databases">
        <authorList>
            <consortium name="Genoscope - CEA"/>
            <person name="William W."/>
        </authorList>
    </citation>
    <scope>NUCLEOTIDE SEQUENCE</scope>
</reference>
<protein>
    <submittedName>
        <fullName evidence="2">(rape) hypothetical protein</fullName>
    </submittedName>
</protein>
<accession>A0A816QTC2</accession>
<organism evidence="2">
    <name type="scientific">Brassica napus</name>
    <name type="common">Rape</name>
    <dbReference type="NCBI Taxonomy" id="3708"/>
    <lineage>
        <taxon>Eukaryota</taxon>
        <taxon>Viridiplantae</taxon>
        <taxon>Streptophyta</taxon>
        <taxon>Embryophyta</taxon>
        <taxon>Tracheophyta</taxon>
        <taxon>Spermatophyta</taxon>
        <taxon>Magnoliopsida</taxon>
        <taxon>eudicotyledons</taxon>
        <taxon>Gunneridae</taxon>
        <taxon>Pentapetalae</taxon>
        <taxon>rosids</taxon>
        <taxon>malvids</taxon>
        <taxon>Brassicales</taxon>
        <taxon>Brassicaceae</taxon>
        <taxon>Brassiceae</taxon>
        <taxon>Brassica</taxon>
    </lineage>
</organism>
<gene>
    <name evidence="2" type="ORF">DARMORV10_C06P46570.1</name>
</gene>
<proteinExistence type="predicted"/>
<keyword evidence="1" id="KW-1133">Transmembrane helix</keyword>
<sequence>MPYHDLSVVDVFSAVVRQVTAFMVCIIGFYWDLTVFGFIYLIDKLNEVRNHL</sequence>